<accession>A0ABV7XXM3</accession>
<comment type="caution">
    <text evidence="1">The sequence shown here is derived from an EMBL/GenBank/DDBJ whole genome shotgun (WGS) entry which is preliminary data.</text>
</comment>
<organism evidence="1 2">
    <name type="scientific">Chryseobacterium tructae</name>
    <dbReference type="NCBI Taxonomy" id="1037380"/>
    <lineage>
        <taxon>Bacteria</taxon>
        <taxon>Pseudomonadati</taxon>
        <taxon>Bacteroidota</taxon>
        <taxon>Flavobacteriia</taxon>
        <taxon>Flavobacteriales</taxon>
        <taxon>Weeksellaceae</taxon>
        <taxon>Chryseobacterium group</taxon>
        <taxon>Chryseobacterium</taxon>
    </lineage>
</organism>
<evidence type="ECO:0000313" key="1">
    <source>
        <dbReference type="EMBL" id="MFC3756944.1"/>
    </source>
</evidence>
<evidence type="ECO:0000313" key="2">
    <source>
        <dbReference type="Proteomes" id="UP001595735"/>
    </source>
</evidence>
<protein>
    <recommendedName>
        <fullName evidence="3">DUF4242 domain-containing protein</fullName>
    </recommendedName>
</protein>
<evidence type="ECO:0008006" key="3">
    <source>
        <dbReference type="Google" id="ProtNLM"/>
    </source>
</evidence>
<name>A0ABV7XXM3_9FLAO</name>
<gene>
    <name evidence="1" type="ORF">ACFONJ_13270</name>
</gene>
<proteinExistence type="predicted"/>
<dbReference type="Proteomes" id="UP001595735">
    <property type="component" value="Unassembled WGS sequence"/>
</dbReference>
<reference evidence="2" key="1">
    <citation type="journal article" date="2019" name="Int. J. Syst. Evol. Microbiol.">
        <title>The Global Catalogue of Microorganisms (GCM) 10K type strain sequencing project: providing services to taxonomists for standard genome sequencing and annotation.</title>
        <authorList>
            <consortium name="The Broad Institute Genomics Platform"/>
            <consortium name="The Broad Institute Genome Sequencing Center for Infectious Disease"/>
            <person name="Wu L."/>
            <person name="Ma J."/>
        </authorList>
    </citation>
    <scope>NUCLEOTIDE SEQUENCE [LARGE SCALE GENOMIC DNA]</scope>
    <source>
        <strain evidence="2">CECT 7798</strain>
    </source>
</reference>
<keyword evidence="2" id="KW-1185">Reference proteome</keyword>
<dbReference type="RefSeq" id="WP_290297819.1">
    <property type="nucleotide sequence ID" value="NZ_JAUFQR010000001.1"/>
</dbReference>
<sequence length="99" mass="11832">MGLEYKLKAKLTEQQTADIQDLLENAVLFEKKYEHAHQLFWDFRHAENTGEMPNISIIFEEDGIYICQYGSSYVWTDLDELKNYIEKEQIAYKIIDYQD</sequence>
<dbReference type="EMBL" id="JBHRYO010000002">
    <property type="protein sequence ID" value="MFC3756944.1"/>
    <property type="molecule type" value="Genomic_DNA"/>
</dbReference>